<name>A0A6C0AQ23_9ZZZZ</name>
<keyword evidence="1" id="KW-0812">Transmembrane</keyword>
<accession>A0A6C0AQ23</accession>
<feature type="transmembrane region" description="Helical" evidence="1">
    <location>
        <begin position="182"/>
        <end position="200"/>
    </location>
</feature>
<reference evidence="2" key="1">
    <citation type="journal article" date="2020" name="Nature">
        <title>Giant virus diversity and host interactions through global metagenomics.</title>
        <authorList>
            <person name="Schulz F."/>
            <person name="Roux S."/>
            <person name="Paez-Espino D."/>
            <person name="Jungbluth S."/>
            <person name="Walsh D.A."/>
            <person name="Denef V.J."/>
            <person name="McMahon K.D."/>
            <person name="Konstantinidis K.T."/>
            <person name="Eloe-Fadrosh E.A."/>
            <person name="Kyrpides N.C."/>
            <person name="Woyke T."/>
        </authorList>
    </citation>
    <scope>NUCLEOTIDE SEQUENCE</scope>
    <source>
        <strain evidence="2">GVMAG-S-1101164-72</strain>
    </source>
</reference>
<dbReference type="AlphaFoldDB" id="A0A6C0AQ23"/>
<keyword evidence="1" id="KW-0472">Membrane</keyword>
<dbReference type="EMBL" id="MN740758">
    <property type="protein sequence ID" value="QHS81435.1"/>
    <property type="molecule type" value="Genomic_DNA"/>
</dbReference>
<sequence>MSGTLISELGSSAPDGDNDIVQRILAEINTSDSGSNPVQGNMPPPAGNGRGMISSPNPNTTYPLAMDPATATAHMIGKDFPTNGDFAAMMGQGSPAGSYAPAGLQQPPQFQQQQSPPVLAQLQQGKGWFMNIVNQLRQPILVAIIFCIVSLPVINVMLGYYLPSLLKSNGDLTTIGLLAKSVFAGVLYWTLLNIIVPLVAS</sequence>
<keyword evidence="1" id="KW-1133">Transmembrane helix</keyword>
<feature type="transmembrane region" description="Helical" evidence="1">
    <location>
        <begin position="140"/>
        <end position="162"/>
    </location>
</feature>
<evidence type="ECO:0000256" key="1">
    <source>
        <dbReference type="SAM" id="Phobius"/>
    </source>
</evidence>
<protein>
    <submittedName>
        <fullName evidence="2">Uncharacterized protein</fullName>
    </submittedName>
</protein>
<evidence type="ECO:0000313" key="2">
    <source>
        <dbReference type="EMBL" id="QHS81435.1"/>
    </source>
</evidence>
<proteinExistence type="predicted"/>
<organism evidence="2">
    <name type="scientific">viral metagenome</name>
    <dbReference type="NCBI Taxonomy" id="1070528"/>
    <lineage>
        <taxon>unclassified sequences</taxon>
        <taxon>metagenomes</taxon>
        <taxon>organismal metagenomes</taxon>
    </lineage>
</organism>